<evidence type="ECO:0000313" key="9">
    <source>
        <dbReference type="Proteomes" id="UP000002669"/>
    </source>
</evidence>
<dbReference type="VEuPathDB" id="FungiDB:MGYG_00804"/>
<reference evidence="9" key="1">
    <citation type="journal article" date="2012" name="MBio">
        <title>Comparative genome analysis of Trichophyton rubrum and related dermatophytes reveals candidate genes involved in infection.</title>
        <authorList>
            <person name="Martinez D.A."/>
            <person name="Oliver B.G."/>
            <person name="Graeser Y."/>
            <person name="Goldberg J.M."/>
            <person name="Li W."/>
            <person name="Martinez-Rossi N.M."/>
            <person name="Monod M."/>
            <person name="Shelest E."/>
            <person name="Barton R.C."/>
            <person name="Birch E."/>
            <person name="Brakhage A.A."/>
            <person name="Chen Z."/>
            <person name="Gurr S.J."/>
            <person name="Heiman D."/>
            <person name="Heitman J."/>
            <person name="Kosti I."/>
            <person name="Rossi A."/>
            <person name="Saif S."/>
            <person name="Samalova M."/>
            <person name="Saunders C.W."/>
            <person name="Shea T."/>
            <person name="Summerbell R.C."/>
            <person name="Xu J."/>
            <person name="Young S."/>
            <person name="Zeng Q."/>
            <person name="Birren B.W."/>
            <person name="Cuomo C.A."/>
            <person name="White T.C."/>
        </authorList>
    </citation>
    <scope>NUCLEOTIDE SEQUENCE [LARGE SCALE GENOMIC DNA]</scope>
    <source>
        <strain evidence="9">ATCC MYA-4604 / CBS 118893</strain>
    </source>
</reference>
<dbReference type="eggNOG" id="ENOG502S9FC">
    <property type="taxonomic scope" value="Eukaryota"/>
</dbReference>
<keyword evidence="9" id="KW-1185">Reference proteome</keyword>
<feature type="region of interest" description="Disordered" evidence="7">
    <location>
        <begin position="245"/>
        <end position="278"/>
    </location>
</feature>
<comment type="subcellular location">
    <subcellularLocation>
        <location evidence="1">Mitochondrion</location>
    </subcellularLocation>
</comment>
<dbReference type="GO" id="GO:0005739">
    <property type="term" value="C:mitochondrion"/>
    <property type="evidence" value="ECO:0007669"/>
    <property type="project" value="UniProtKB-SubCell"/>
</dbReference>
<evidence type="ECO:0000313" key="8">
    <source>
        <dbReference type="EMBL" id="EFQ97763.1"/>
    </source>
</evidence>
<evidence type="ECO:0000256" key="3">
    <source>
        <dbReference type="ARBA" id="ARBA00022980"/>
    </source>
</evidence>
<dbReference type="STRING" id="535722.E5R1Y4"/>
<evidence type="ECO:0000256" key="4">
    <source>
        <dbReference type="ARBA" id="ARBA00023128"/>
    </source>
</evidence>
<dbReference type="AlphaFoldDB" id="E5R1Y4"/>
<dbReference type="Proteomes" id="UP000002669">
    <property type="component" value="Unassembled WGS sequence"/>
</dbReference>
<dbReference type="HOGENOM" id="CLU_034472_1_0_1"/>
<protein>
    <recommendedName>
        <fullName evidence="6">Large ribosomal subunit protein mL50</fullName>
    </recommendedName>
</protein>
<keyword evidence="3" id="KW-0689">Ribosomal protein</keyword>
<organism evidence="9">
    <name type="scientific">Arthroderma gypseum (strain ATCC MYA-4604 / CBS 118893)</name>
    <name type="common">Microsporum gypseum</name>
    <dbReference type="NCBI Taxonomy" id="535722"/>
    <lineage>
        <taxon>Eukaryota</taxon>
        <taxon>Fungi</taxon>
        <taxon>Dikarya</taxon>
        <taxon>Ascomycota</taxon>
        <taxon>Pezizomycotina</taxon>
        <taxon>Eurotiomycetes</taxon>
        <taxon>Eurotiomycetidae</taxon>
        <taxon>Onygenales</taxon>
        <taxon>Arthrodermataceae</taxon>
        <taxon>Nannizzia</taxon>
    </lineage>
</organism>
<proteinExistence type="inferred from homology"/>
<sequence length="393" mass="43951">MPSSRPILRSLEALPSQLTSSRYVCTNCRWQSLPRARNLISTPPRRYNSSGNLPFTEKVRRKLWGTDNPPGLKDPYGGESILERRARELRESREASSAEPQGTSEESVQAMAEEDNAEAMADYTPAINWDGLEHVGSLGEWWEKPPTGMDRFDAFMRREKITNNNDILAILHQVMVELSVLKELNKPLGASCDILEHGSEVLSLISKVEVTPSNEGSGAALAFPSEDVKAKVYEFFREFDSIPTEEPVVSEELPSTEPEMDASSEAMPETPSSELSPPANTKFLNISLISPEMKFAYLKRVSQLTGHIIPDQELSSMSKVSSVQDFLIRASTPRPTKLADQLILEGTFDGIPNVKIYDRRQTPIDRDIETGQWKVIEEELTKRGLPITGRKFA</sequence>
<dbReference type="InterPro" id="IPR018305">
    <property type="entry name" value="Ribosomal_m50"/>
</dbReference>
<keyword evidence="5" id="KW-0687">Ribonucleoprotein</keyword>
<dbReference type="GO" id="GO:1990904">
    <property type="term" value="C:ribonucleoprotein complex"/>
    <property type="evidence" value="ECO:0007669"/>
    <property type="project" value="UniProtKB-KW"/>
</dbReference>
<feature type="region of interest" description="Disordered" evidence="7">
    <location>
        <begin position="88"/>
        <end position="108"/>
    </location>
</feature>
<dbReference type="GO" id="GO:0005840">
    <property type="term" value="C:ribosome"/>
    <property type="evidence" value="ECO:0007669"/>
    <property type="project" value="UniProtKB-KW"/>
</dbReference>
<gene>
    <name evidence="8" type="ORF">MGYG_00804</name>
</gene>
<dbReference type="GeneID" id="10032037"/>
<dbReference type="OrthoDB" id="6220758at2759"/>
<keyword evidence="4" id="KW-0496">Mitochondrion</keyword>
<dbReference type="InParanoid" id="E5R1Y4"/>
<accession>E5R1Y4</accession>
<evidence type="ECO:0000256" key="1">
    <source>
        <dbReference type="ARBA" id="ARBA00004173"/>
    </source>
</evidence>
<evidence type="ECO:0000256" key="7">
    <source>
        <dbReference type="SAM" id="MobiDB-lite"/>
    </source>
</evidence>
<evidence type="ECO:0000256" key="6">
    <source>
        <dbReference type="ARBA" id="ARBA00035183"/>
    </source>
</evidence>
<dbReference type="RefSeq" id="XP_003176715.1">
    <property type="nucleotide sequence ID" value="XM_003176667.1"/>
</dbReference>
<dbReference type="OMA" id="PGHWGEE"/>
<dbReference type="EMBL" id="DS989822">
    <property type="protein sequence ID" value="EFQ97763.1"/>
    <property type="molecule type" value="Genomic_DNA"/>
</dbReference>
<name>E5R1Y4_ARTGP</name>
<evidence type="ECO:0000256" key="5">
    <source>
        <dbReference type="ARBA" id="ARBA00023274"/>
    </source>
</evidence>
<comment type="similarity">
    <text evidence="2">Belongs to the mitochondrion-specific ribosomal protein mL50 family.</text>
</comment>
<evidence type="ECO:0000256" key="2">
    <source>
        <dbReference type="ARBA" id="ARBA00008860"/>
    </source>
</evidence>
<dbReference type="Pfam" id="PF10501">
    <property type="entry name" value="Ribosomal_L50"/>
    <property type="match status" value="1"/>
</dbReference>